<dbReference type="InterPro" id="IPR027417">
    <property type="entry name" value="P-loop_NTPase"/>
</dbReference>
<dbReference type="RefSeq" id="WP_156431871.1">
    <property type="nucleotide sequence ID" value="NZ_JBHSCR010000015.1"/>
</dbReference>
<dbReference type="Proteomes" id="UP001595776">
    <property type="component" value="Unassembled WGS sequence"/>
</dbReference>
<evidence type="ECO:0008006" key="3">
    <source>
        <dbReference type="Google" id="ProtNLM"/>
    </source>
</evidence>
<evidence type="ECO:0000313" key="2">
    <source>
        <dbReference type="Proteomes" id="UP001595776"/>
    </source>
</evidence>
<dbReference type="Gene3D" id="3.40.50.300">
    <property type="entry name" value="P-loop containing nucleotide triphosphate hydrolases"/>
    <property type="match status" value="1"/>
</dbReference>
<sequence>MAAPVFDKIILHIGAEKTGTSTIQRFLSANRDRLGAQNIYYPHTPGEENHTRLAVAAQNSVREQGFLRQEVGDASPQALAAFQETFLAALHAELADAAAAGFRRLIFSGEHCHTRVKNAEEAARLANLLRPLARKVRVLFYVRRQDEVAVSLYSTALRAGYAHTEPDLSFGAQAHRFNYHAACSLYEDTFGQGALTVRLYDKEAFQDQNLLSDFCFAAGILWDAGFCVPPRRNEALPAEAQRLLAYVNTQKDGVFAPSGRWRGMLLERLEALPAAPSVQPTRSEAERFVAQYQDSNEAVRARYRPDLSPPLFGMDFSAYPTVKPQGALPAPEAQAQLRRLFADRPDVLADLSRADG</sequence>
<evidence type="ECO:0000313" key="1">
    <source>
        <dbReference type="EMBL" id="MFC4349210.1"/>
    </source>
</evidence>
<dbReference type="SUPFAM" id="SSF52540">
    <property type="entry name" value="P-loop containing nucleoside triphosphate hydrolases"/>
    <property type="match status" value="1"/>
</dbReference>
<reference evidence="2" key="1">
    <citation type="journal article" date="2019" name="Int. J. Syst. Evol. Microbiol.">
        <title>The Global Catalogue of Microorganisms (GCM) 10K type strain sequencing project: providing services to taxonomists for standard genome sequencing and annotation.</title>
        <authorList>
            <consortium name="The Broad Institute Genomics Platform"/>
            <consortium name="The Broad Institute Genome Sequencing Center for Infectious Disease"/>
            <person name="Wu L."/>
            <person name="Ma J."/>
        </authorList>
    </citation>
    <scope>NUCLEOTIDE SEQUENCE [LARGE SCALE GENOMIC DNA]</scope>
    <source>
        <strain evidence="2">CGMCC 1.15304</strain>
    </source>
</reference>
<gene>
    <name evidence="1" type="ORF">ACFO5Q_15265</name>
</gene>
<organism evidence="1 2">
    <name type="scientific">Kordiimonas lipolytica</name>
    <dbReference type="NCBI Taxonomy" id="1662421"/>
    <lineage>
        <taxon>Bacteria</taxon>
        <taxon>Pseudomonadati</taxon>
        <taxon>Pseudomonadota</taxon>
        <taxon>Alphaproteobacteria</taxon>
        <taxon>Kordiimonadales</taxon>
        <taxon>Kordiimonadaceae</taxon>
        <taxon>Kordiimonas</taxon>
    </lineage>
</organism>
<accession>A0ABV8UEY0</accession>
<protein>
    <recommendedName>
        <fullName evidence="3">Sulfotransferase family protein</fullName>
    </recommendedName>
</protein>
<dbReference type="EMBL" id="JBHSCR010000015">
    <property type="protein sequence ID" value="MFC4349210.1"/>
    <property type="molecule type" value="Genomic_DNA"/>
</dbReference>
<keyword evidence="2" id="KW-1185">Reference proteome</keyword>
<comment type="caution">
    <text evidence="1">The sequence shown here is derived from an EMBL/GenBank/DDBJ whole genome shotgun (WGS) entry which is preliminary data.</text>
</comment>
<name>A0ABV8UEY0_9PROT</name>
<proteinExistence type="predicted"/>